<dbReference type="Proteomes" id="UP000235965">
    <property type="component" value="Unassembled WGS sequence"/>
</dbReference>
<dbReference type="InParanoid" id="A0A2J7Q8E7"/>
<dbReference type="PANTHER" id="PTHR31781:SF1">
    <property type="entry name" value="PROTEIN UNC-80 HOMOLOG"/>
    <property type="match status" value="1"/>
</dbReference>
<proteinExistence type="predicted"/>
<organism evidence="3 4">
    <name type="scientific">Cryptotermes secundus</name>
    <dbReference type="NCBI Taxonomy" id="105785"/>
    <lineage>
        <taxon>Eukaryota</taxon>
        <taxon>Metazoa</taxon>
        <taxon>Ecdysozoa</taxon>
        <taxon>Arthropoda</taxon>
        <taxon>Hexapoda</taxon>
        <taxon>Insecta</taxon>
        <taxon>Pterygota</taxon>
        <taxon>Neoptera</taxon>
        <taxon>Polyneoptera</taxon>
        <taxon>Dictyoptera</taxon>
        <taxon>Blattodea</taxon>
        <taxon>Blattoidea</taxon>
        <taxon>Termitoidae</taxon>
        <taxon>Kalotermitidae</taxon>
        <taxon>Cryptotermitinae</taxon>
        <taxon>Cryptotermes</taxon>
    </lineage>
</organism>
<dbReference type="AlphaFoldDB" id="A0A2J7Q8E7"/>
<feature type="compositionally biased region" description="Basic and acidic residues" evidence="2">
    <location>
        <begin position="288"/>
        <end position="307"/>
    </location>
</feature>
<evidence type="ECO:0000313" key="3">
    <source>
        <dbReference type="EMBL" id="PNF24858.1"/>
    </source>
</evidence>
<dbReference type="GO" id="GO:0034703">
    <property type="term" value="C:cation channel complex"/>
    <property type="evidence" value="ECO:0007669"/>
    <property type="project" value="TreeGrafter"/>
</dbReference>
<dbReference type="STRING" id="105785.A0A2J7Q8E7"/>
<evidence type="ECO:0000256" key="2">
    <source>
        <dbReference type="SAM" id="MobiDB-lite"/>
    </source>
</evidence>
<protein>
    <submittedName>
        <fullName evidence="3">Uncharacterized protein</fullName>
    </submittedName>
</protein>
<dbReference type="GO" id="GO:0005261">
    <property type="term" value="F:monoatomic cation channel activity"/>
    <property type="evidence" value="ECO:0007669"/>
    <property type="project" value="TreeGrafter"/>
</dbReference>
<keyword evidence="4" id="KW-1185">Reference proteome</keyword>
<dbReference type="PANTHER" id="PTHR31781">
    <property type="entry name" value="UNC80"/>
    <property type="match status" value="1"/>
</dbReference>
<evidence type="ECO:0000256" key="1">
    <source>
        <dbReference type="SAM" id="Coils"/>
    </source>
</evidence>
<keyword evidence="1" id="KW-0175">Coiled coil</keyword>
<dbReference type="EMBL" id="NEVH01016955">
    <property type="protein sequence ID" value="PNF24858.1"/>
    <property type="molecule type" value="Genomic_DNA"/>
</dbReference>
<sequence>MTVLARTSSNLLNWIGLDWTATESVSSSTVSSDYLVTTSEQTEDLMCDVVVVIYNGIREDTFHLDGSFHKLTLVWSPLTTLVLFVNITGEFTVGLNAMHSHDASMDLRYIGEVQSEKSKQNRSVVGNQHYSIPNPIITVTEHTPTPSPDYMKRQGSIDSQLDAISLQGMKLNQERKPSLTRSQTDSNITYAGEEIPEAQGSVCYITKDGDIDYQVVLKAVHSAAVRDSLCCTLRVCEVILNLVELLMDMGILKQCLRHEVSSSGGINRNVCVLVSGHGHSNHISHHGSCKESKEAEYVSPPTEKEPSKLSGGSQKGTARLQTPHSLIMSCVIRVFKHLGCPHGCADGQRGPPAEFLRSQGQNILSKLHRASPRQFSRFFHEMMCNQTISDILDFFHAYVGFCVDPSSLLSPLNQKRSCSKSPDVVSQGGYATNFGAGLGGGGTRDQKRSCSKSPDVVSQGGYATNFGAGLGGGGTRGIEGQIMASVFKALVTRLVKSSKELKAQENMALYCDVRQLMTYIKEAHGGVFRRVALSGLLESANRPHKKEPSMQTTRVIRHLHQNELDDTSEFGASSCYVMDERSSRKMLVKKRSTSSTCASLFETELGEEISKVSQSPLGNVRRKHHILTPRQSERNLGAVEIAQSTLKSRKSSRFQIGGFVNWFRREPGRTESTSSYDDSASPVEGGFIRQASLHHSYSKSLHKTGSSHMGQTLQKAKKRMEDHFNKFGFGKMKKKDGSVEENSGSYPLFLLQALCMVDELAVTKRQIAFQMFKCCHMKMEQIFEILKEMKADQAKAEAKRKTDKDDFMAKLDANQQKAEIGHKALLARLEDDRQPNRRALKEMMEEMMDINQARIDIKLKELTKRIEKTQRELQSVESVPLRADK</sequence>
<dbReference type="OrthoDB" id="5584001at2759"/>
<name>A0A2J7Q8E7_9NEOP</name>
<comment type="caution">
    <text evidence="3">The sequence shown here is derived from an EMBL/GenBank/DDBJ whole genome shotgun (WGS) entry which is preliminary data.</text>
</comment>
<feature type="coiled-coil region" evidence="1">
    <location>
        <begin position="852"/>
        <end position="879"/>
    </location>
</feature>
<dbReference type="GO" id="GO:0055080">
    <property type="term" value="P:monoatomic cation homeostasis"/>
    <property type="evidence" value="ECO:0007669"/>
    <property type="project" value="TreeGrafter"/>
</dbReference>
<reference evidence="3 4" key="1">
    <citation type="submission" date="2017-12" db="EMBL/GenBank/DDBJ databases">
        <title>Hemimetabolous genomes reveal molecular basis of termite eusociality.</title>
        <authorList>
            <person name="Harrison M.C."/>
            <person name="Jongepier E."/>
            <person name="Robertson H.M."/>
            <person name="Arning N."/>
            <person name="Bitard-Feildel T."/>
            <person name="Chao H."/>
            <person name="Childers C.P."/>
            <person name="Dinh H."/>
            <person name="Doddapaneni H."/>
            <person name="Dugan S."/>
            <person name="Gowin J."/>
            <person name="Greiner C."/>
            <person name="Han Y."/>
            <person name="Hu H."/>
            <person name="Hughes D.S.T."/>
            <person name="Huylmans A.-K."/>
            <person name="Kemena C."/>
            <person name="Kremer L.P.M."/>
            <person name="Lee S.L."/>
            <person name="Lopez-Ezquerra A."/>
            <person name="Mallet L."/>
            <person name="Monroy-Kuhn J.M."/>
            <person name="Moser A."/>
            <person name="Murali S.C."/>
            <person name="Muzny D.M."/>
            <person name="Otani S."/>
            <person name="Piulachs M.-D."/>
            <person name="Poelchau M."/>
            <person name="Qu J."/>
            <person name="Schaub F."/>
            <person name="Wada-Katsumata A."/>
            <person name="Worley K.C."/>
            <person name="Xie Q."/>
            <person name="Ylla G."/>
            <person name="Poulsen M."/>
            <person name="Gibbs R.A."/>
            <person name="Schal C."/>
            <person name="Richards S."/>
            <person name="Belles X."/>
            <person name="Korb J."/>
            <person name="Bornberg-Bauer E."/>
        </authorList>
    </citation>
    <scope>NUCLEOTIDE SEQUENCE [LARGE SCALE GENOMIC DNA]</scope>
    <source>
        <tissue evidence="3">Whole body</tissue>
    </source>
</reference>
<accession>A0A2J7Q8E7</accession>
<feature type="region of interest" description="Disordered" evidence="2">
    <location>
        <begin position="436"/>
        <end position="457"/>
    </location>
</feature>
<gene>
    <name evidence="3" type="ORF">B7P43_G12040</name>
</gene>
<feature type="region of interest" description="Disordered" evidence="2">
    <location>
        <begin position="282"/>
        <end position="317"/>
    </location>
</feature>
<dbReference type="GO" id="GO:0030424">
    <property type="term" value="C:axon"/>
    <property type="evidence" value="ECO:0007669"/>
    <property type="project" value="TreeGrafter"/>
</dbReference>
<evidence type="ECO:0000313" key="4">
    <source>
        <dbReference type="Proteomes" id="UP000235965"/>
    </source>
</evidence>